<organism evidence="2 3">
    <name type="scientific">Oleiharenicola lentus</name>
    <dbReference type="NCBI Taxonomy" id="2508720"/>
    <lineage>
        <taxon>Bacteria</taxon>
        <taxon>Pseudomonadati</taxon>
        <taxon>Verrucomicrobiota</taxon>
        <taxon>Opitutia</taxon>
        <taxon>Opitutales</taxon>
        <taxon>Opitutaceae</taxon>
        <taxon>Oleiharenicola</taxon>
    </lineage>
</organism>
<feature type="domain" description="Transglutaminase-like" evidence="1">
    <location>
        <begin position="177"/>
        <end position="247"/>
    </location>
</feature>
<reference evidence="2 3" key="1">
    <citation type="submission" date="2019-01" db="EMBL/GenBank/DDBJ databases">
        <title>Lacunisphaera sp. strain TWA-58.</title>
        <authorList>
            <person name="Chen W.-M."/>
        </authorList>
    </citation>
    <scope>NUCLEOTIDE SEQUENCE [LARGE SCALE GENOMIC DNA]</scope>
    <source>
        <strain evidence="2 3">TWA-58</strain>
    </source>
</reference>
<dbReference type="Proteomes" id="UP000290218">
    <property type="component" value="Unassembled WGS sequence"/>
</dbReference>
<dbReference type="RefSeq" id="WP_129046506.1">
    <property type="nucleotide sequence ID" value="NZ_SDHX01000001.1"/>
</dbReference>
<sequence length="292" mass="32281">MPHYRITHQTVYQHAAAAGAAWQMLQLRPRAEAAQECLDFQLELHPAAPDLSTREDFFGNTRHFFSVREPHRELSITSHAVVRREAPALPLAGLSPSLVEARERVRHAISTGERFLLEQYLGPTTLVPLLPGTRELADGLDPAIPVLAWIEELGRRFAEEFTFDPTATDVSTPLADALEKKRGVCQDFTHLFLSCVRQHGLPGAYVSGYLLTEPPPGQPRLRGADAMHAWVSVFVPEVGWVDYDPTNACFPAAGHIVVARGRDYADVSPTRGVFTGSYSPLLRVEVTVEPTT</sequence>
<dbReference type="Pfam" id="PF01841">
    <property type="entry name" value="Transglut_core"/>
    <property type="match status" value="1"/>
</dbReference>
<dbReference type="InterPro" id="IPR013589">
    <property type="entry name" value="Bac_transglu_N"/>
</dbReference>
<protein>
    <submittedName>
        <fullName evidence="2">Transglutaminase family protein</fullName>
    </submittedName>
</protein>
<gene>
    <name evidence="2" type="ORF">ESB00_04375</name>
</gene>
<dbReference type="OrthoDB" id="9787782at2"/>
<comment type="caution">
    <text evidence="2">The sequence shown here is derived from an EMBL/GenBank/DDBJ whole genome shotgun (WGS) entry which is preliminary data.</text>
</comment>
<dbReference type="InterPro" id="IPR002931">
    <property type="entry name" value="Transglutaminase-like"/>
</dbReference>
<dbReference type="SMART" id="SM00460">
    <property type="entry name" value="TGc"/>
    <property type="match status" value="1"/>
</dbReference>
<evidence type="ECO:0000313" key="3">
    <source>
        <dbReference type="Proteomes" id="UP000290218"/>
    </source>
</evidence>
<dbReference type="PANTHER" id="PTHR33490:SF7">
    <property type="entry name" value="BLR2979 PROTEIN"/>
    <property type="match status" value="1"/>
</dbReference>
<dbReference type="Pfam" id="PF08379">
    <property type="entry name" value="Bact_transglu_N"/>
    <property type="match status" value="1"/>
</dbReference>
<proteinExistence type="predicted"/>
<evidence type="ECO:0000259" key="1">
    <source>
        <dbReference type="SMART" id="SM00460"/>
    </source>
</evidence>
<dbReference type="AlphaFoldDB" id="A0A4Q1C8F8"/>
<dbReference type="PANTHER" id="PTHR33490">
    <property type="entry name" value="BLR5614 PROTEIN-RELATED"/>
    <property type="match status" value="1"/>
</dbReference>
<dbReference type="Gene3D" id="3.10.620.30">
    <property type="match status" value="1"/>
</dbReference>
<evidence type="ECO:0000313" key="2">
    <source>
        <dbReference type="EMBL" id="RXK55140.1"/>
    </source>
</evidence>
<keyword evidence="3" id="KW-1185">Reference proteome</keyword>
<dbReference type="EMBL" id="SDHX01000001">
    <property type="protein sequence ID" value="RXK55140.1"/>
    <property type="molecule type" value="Genomic_DNA"/>
</dbReference>
<dbReference type="InterPro" id="IPR038765">
    <property type="entry name" value="Papain-like_cys_pep_sf"/>
</dbReference>
<dbReference type="SUPFAM" id="SSF54001">
    <property type="entry name" value="Cysteine proteinases"/>
    <property type="match status" value="1"/>
</dbReference>
<accession>A0A4Q1C8F8</accession>
<name>A0A4Q1C8F8_9BACT</name>